<sequence>MSIKILLSITLCLTAAIDGKKYRYDYVYYPQIDGWLKQNDFPATWRQARLQCHLEGAQLASPLDAEFLKVLKTKSHIPTWTGIHSLFSKGKYNSIEGVPILRMPISWAPGEPDNHENKEQCIVIMPNGTFADVCCDEMFPYICYKKKFTFSMVSACGIVDTSYLYETRTGSCYKFHNHVQTWNQAYMTCDAEGAYLAIMNTALETQVLREIFSKYPTSKIYGRSEYKDDARVGIHDWGEAGLWTTIHGQSVDHLMDTGVISWANGQPNNATLNGLGQSCGGISRDGRFNDVWCHIPSSFICEKAPDSLEKDEDDY</sequence>
<dbReference type="EMBL" id="CM034398">
    <property type="protein sequence ID" value="KAJ0176904.1"/>
    <property type="molecule type" value="Genomic_DNA"/>
</dbReference>
<keyword evidence="2" id="KW-1185">Reference proteome</keyword>
<comment type="caution">
    <text evidence="1">The sequence shown here is derived from an EMBL/GenBank/DDBJ whole genome shotgun (WGS) entry which is preliminary data.</text>
</comment>
<accession>A0ACC1CZK6</accession>
<gene>
    <name evidence="1" type="ORF">K1T71_006913</name>
</gene>
<proteinExistence type="predicted"/>
<name>A0ACC1CZK6_9NEOP</name>
<evidence type="ECO:0000313" key="2">
    <source>
        <dbReference type="Proteomes" id="UP000824533"/>
    </source>
</evidence>
<dbReference type="Proteomes" id="UP000824533">
    <property type="component" value="Linkage Group LG12"/>
</dbReference>
<protein>
    <submittedName>
        <fullName evidence="1">Uncharacterized protein</fullName>
    </submittedName>
</protein>
<organism evidence="1 2">
    <name type="scientific">Dendrolimus kikuchii</name>
    <dbReference type="NCBI Taxonomy" id="765133"/>
    <lineage>
        <taxon>Eukaryota</taxon>
        <taxon>Metazoa</taxon>
        <taxon>Ecdysozoa</taxon>
        <taxon>Arthropoda</taxon>
        <taxon>Hexapoda</taxon>
        <taxon>Insecta</taxon>
        <taxon>Pterygota</taxon>
        <taxon>Neoptera</taxon>
        <taxon>Endopterygota</taxon>
        <taxon>Lepidoptera</taxon>
        <taxon>Glossata</taxon>
        <taxon>Ditrysia</taxon>
        <taxon>Bombycoidea</taxon>
        <taxon>Lasiocampidae</taxon>
        <taxon>Dendrolimus</taxon>
    </lineage>
</organism>
<reference evidence="1 2" key="1">
    <citation type="journal article" date="2021" name="Front. Genet.">
        <title>Chromosome-Level Genome Assembly Reveals Significant Gene Expansion in the Toll and IMD Signaling Pathways of Dendrolimus kikuchii.</title>
        <authorList>
            <person name="Zhou J."/>
            <person name="Wu P."/>
            <person name="Xiong Z."/>
            <person name="Liu N."/>
            <person name="Zhao N."/>
            <person name="Ji M."/>
            <person name="Qiu Y."/>
            <person name="Yang B."/>
        </authorList>
    </citation>
    <scope>NUCLEOTIDE SEQUENCE [LARGE SCALE GENOMIC DNA]</scope>
    <source>
        <strain evidence="1">Ann1</strain>
    </source>
</reference>
<evidence type="ECO:0000313" key="1">
    <source>
        <dbReference type="EMBL" id="KAJ0176904.1"/>
    </source>
</evidence>